<dbReference type="AlphaFoldDB" id="A0A3A2ZBE3"/>
<evidence type="ECO:0000313" key="7">
    <source>
        <dbReference type="Proteomes" id="UP000266188"/>
    </source>
</evidence>
<comment type="similarity">
    <text evidence="1">Belongs to the flavin-dependent halogenase family.</text>
</comment>
<dbReference type="GO" id="GO:0004497">
    <property type="term" value="F:monooxygenase activity"/>
    <property type="evidence" value="ECO:0007669"/>
    <property type="project" value="UniProtKB-KW"/>
</dbReference>
<evidence type="ECO:0000256" key="2">
    <source>
        <dbReference type="ARBA" id="ARBA00022630"/>
    </source>
</evidence>
<evidence type="ECO:0000256" key="4">
    <source>
        <dbReference type="ARBA" id="ARBA00023002"/>
    </source>
</evidence>
<dbReference type="InterPro" id="IPR050816">
    <property type="entry name" value="Flavin-dep_Halogenase_NPB"/>
</dbReference>
<keyword evidence="7" id="KW-1185">Reference proteome</keyword>
<evidence type="ECO:0000256" key="3">
    <source>
        <dbReference type="ARBA" id="ARBA00022827"/>
    </source>
</evidence>
<proteinExistence type="inferred from homology"/>
<name>A0A3A2ZBE3_9EURO</name>
<keyword evidence="5" id="KW-0503">Monooxygenase</keyword>
<evidence type="ECO:0000256" key="5">
    <source>
        <dbReference type="ARBA" id="ARBA00023033"/>
    </source>
</evidence>
<gene>
    <name evidence="6" type="ORF">PHISCL_08084</name>
</gene>
<comment type="caution">
    <text evidence="6">The sequence shown here is derived from an EMBL/GenBank/DDBJ whole genome shotgun (WGS) entry which is preliminary data.</text>
</comment>
<organism evidence="6 7">
    <name type="scientific">Aspergillus sclerotialis</name>
    <dbReference type="NCBI Taxonomy" id="2070753"/>
    <lineage>
        <taxon>Eukaryota</taxon>
        <taxon>Fungi</taxon>
        <taxon>Dikarya</taxon>
        <taxon>Ascomycota</taxon>
        <taxon>Pezizomycotina</taxon>
        <taxon>Eurotiomycetes</taxon>
        <taxon>Eurotiomycetidae</taxon>
        <taxon>Eurotiales</taxon>
        <taxon>Aspergillaceae</taxon>
        <taxon>Aspergillus</taxon>
        <taxon>Aspergillus subgen. Polypaecilum</taxon>
    </lineage>
</organism>
<accession>A0A3A2ZBE3</accession>
<dbReference type="InterPro" id="IPR006905">
    <property type="entry name" value="Flavin_halogenase"/>
</dbReference>
<dbReference type="Proteomes" id="UP000266188">
    <property type="component" value="Unassembled WGS sequence"/>
</dbReference>
<reference evidence="7" key="1">
    <citation type="submission" date="2017-02" db="EMBL/GenBank/DDBJ databases">
        <authorList>
            <person name="Tafer H."/>
            <person name="Lopandic K."/>
        </authorList>
    </citation>
    <scope>NUCLEOTIDE SEQUENCE [LARGE SCALE GENOMIC DNA]</scope>
    <source>
        <strain evidence="7">CBS 366.77</strain>
    </source>
</reference>
<evidence type="ECO:0000313" key="6">
    <source>
        <dbReference type="EMBL" id="RJE19573.1"/>
    </source>
</evidence>
<dbReference type="EMBL" id="MVGC01000391">
    <property type="protein sequence ID" value="RJE19573.1"/>
    <property type="molecule type" value="Genomic_DNA"/>
</dbReference>
<protein>
    <submittedName>
        <fullName evidence="6">Tryptophan halogenase</fullName>
    </submittedName>
</protein>
<evidence type="ECO:0000256" key="1">
    <source>
        <dbReference type="ARBA" id="ARBA00005706"/>
    </source>
</evidence>
<dbReference type="SUPFAM" id="SSF51905">
    <property type="entry name" value="FAD/NAD(P)-binding domain"/>
    <property type="match status" value="1"/>
</dbReference>
<dbReference type="PANTHER" id="PTHR43747:SF5">
    <property type="entry name" value="FAD-BINDING DOMAIN-CONTAINING PROTEIN"/>
    <property type="match status" value="1"/>
</dbReference>
<keyword evidence="3" id="KW-0274">FAD</keyword>
<keyword evidence="2" id="KW-0285">Flavoprotein</keyword>
<dbReference type="PANTHER" id="PTHR43747">
    <property type="entry name" value="FAD-BINDING PROTEIN"/>
    <property type="match status" value="1"/>
</dbReference>
<dbReference type="Gene3D" id="3.50.50.60">
    <property type="entry name" value="FAD/NAD(P)-binding domain"/>
    <property type="match status" value="1"/>
</dbReference>
<dbReference type="Pfam" id="PF04820">
    <property type="entry name" value="Trp_halogenase"/>
    <property type="match status" value="2"/>
</dbReference>
<keyword evidence="4" id="KW-0560">Oxidoreductase</keyword>
<sequence>MPIPDKCTVLVVGAGPGGSYAASVLAREGIDTVLLEADVFPRYHIGESMLPSMRHYLDFIDLYPKFNSHGFVRKNGGAFKLNSGPPSYTDFIAAGGTENHAWNVIRSESDDLLFRYAGESGAKIFDGVKVNSIQFMRYNSGNKTKDSAAVDLGRPVSASWISKDGSSGAVRFDYLIDASGRAGLVSTKYMKNRKYNSGLRNIATWGYWENVGTYGIGTTAEDAPFFEAFQDGIGWAWTIPLHNQTSSVGVVMKQTHYATKKKQGRLSNRDIYLESIKEAPGVAKLLEAATLKSDLKSTSDWSYSASTYASPYLRIVGDAGCFIDPLFSSGVHLALTSGLSAALTVCAARRGDCTEDAALNWHTRKVAEAYTLFLLVVASALKQIGGRDEHILNNWDEYGFDRAFELFKPIIQGTVELAGKLTKPEIDKSVDFCISVLKKVGNGLPTNTANSSSASLQANALGEEAVQNIVQMRRVPDLNAFRVDVINGMAPNLKRGSLGLIPVMKRNAGRSTTTKENRHKL</sequence>
<dbReference type="OrthoDB" id="3340390at2759"/>
<dbReference type="InterPro" id="IPR036188">
    <property type="entry name" value="FAD/NAD-bd_sf"/>
</dbReference>
<dbReference type="PRINTS" id="PR00420">
    <property type="entry name" value="RNGMNOXGNASE"/>
</dbReference>